<name>A0A923S488_9BURK</name>
<evidence type="ECO:0000313" key="1">
    <source>
        <dbReference type="EMBL" id="MBC5767255.1"/>
    </source>
</evidence>
<dbReference type="RefSeq" id="WP_187083746.1">
    <property type="nucleotide sequence ID" value="NZ_JACORU010000010.1"/>
</dbReference>
<keyword evidence="2" id="KW-1185">Reference proteome</keyword>
<evidence type="ECO:0000313" key="2">
    <source>
        <dbReference type="Proteomes" id="UP000596827"/>
    </source>
</evidence>
<organism evidence="1 2">
    <name type="scientific">Ramlibacter albus</name>
    <dbReference type="NCBI Taxonomy" id="2079448"/>
    <lineage>
        <taxon>Bacteria</taxon>
        <taxon>Pseudomonadati</taxon>
        <taxon>Pseudomonadota</taxon>
        <taxon>Betaproteobacteria</taxon>
        <taxon>Burkholderiales</taxon>
        <taxon>Comamonadaceae</taxon>
        <taxon>Ramlibacter</taxon>
    </lineage>
</organism>
<protein>
    <submittedName>
        <fullName evidence="1">Uncharacterized protein</fullName>
    </submittedName>
</protein>
<dbReference type="AlphaFoldDB" id="A0A923S488"/>
<dbReference type="EMBL" id="JACORU010000010">
    <property type="protein sequence ID" value="MBC5767255.1"/>
    <property type="molecule type" value="Genomic_DNA"/>
</dbReference>
<sequence>MHTTLPAARALPHAQPQPQLLQRLRTRMLGLLHREPAAHVELPQHLAYPPAPRTLRHIRNARISWW</sequence>
<comment type="caution">
    <text evidence="1">The sequence shown here is derived from an EMBL/GenBank/DDBJ whole genome shotgun (WGS) entry which is preliminary data.</text>
</comment>
<accession>A0A923S488</accession>
<dbReference type="Proteomes" id="UP000596827">
    <property type="component" value="Unassembled WGS sequence"/>
</dbReference>
<gene>
    <name evidence="1" type="ORF">H8R02_22500</name>
</gene>
<reference evidence="1" key="1">
    <citation type="submission" date="2020-08" db="EMBL/GenBank/DDBJ databases">
        <title>Ramlibacter sp. GTP1 16S ribosomal RNA gene genome sequencing and assembly.</title>
        <authorList>
            <person name="Kang M."/>
        </authorList>
    </citation>
    <scope>NUCLEOTIDE SEQUENCE</scope>
    <source>
        <strain evidence="1">GTP1</strain>
    </source>
</reference>
<proteinExistence type="predicted"/>